<organism evidence="1 2">
    <name type="scientific">Chelonia mydas</name>
    <name type="common">Green sea-turtle</name>
    <name type="synonym">Chelonia agassizi</name>
    <dbReference type="NCBI Taxonomy" id="8469"/>
    <lineage>
        <taxon>Eukaryota</taxon>
        <taxon>Metazoa</taxon>
        <taxon>Chordata</taxon>
        <taxon>Craniata</taxon>
        <taxon>Vertebrata</taxon>
        <taxon>Euteleostomi</taxon>
        <taxon>Archelosauria</taxon>
        <taxon>Testudinata</taxon>
        <taxon>Testudines</taxon>
        <taxon>Cryptodira</taxon>
        <taxon>Durocryptodira</taxon>
        <taxon>Americhelydia</taxon>
        <taxon>Chelonioidea</taxon>
        <taxon>Cheloniidae</taxon>
        <taxon>Chelonia</taxon>
    </lineage>
</organism>
<name>M7B9D0_CHEMY</name>
<keyword evidence="2" id="KW-1185">Reference proteome</keyword>
<protein>
    <submittedName>
        <fullName evidence="1">Uncharacterized protein</fullName>
    </submittedName>
</protein>
<evidence type="ECO:0000313" key="2">
    <source>
        <dbReference type="Proteomes" id="UP000031443"/>
    </source>
</evidence>
<dbReference type="AlphaFoldDB" id="M7B9D0"/>
<accession>M7B9D0</accession>
<gene>
    <name evidence="1" type="ORF">UY3_14160</name>
</gene>
<reference evidence="2" key="1">
    <citation type="journal article" date="2013" name="Nat. Genet.">
        <title>The draft genomes of soft-shell turtle and green sea turtle yield insights into the development and evolution of the turtle-specific body plan.</title>
        <authorList>
            <person name="Wang Z."/>
            <person name="Pascual-Anaya J."/>
            <person name="Zadissa A."/>
            <person name="Li W."/>
            <person name="Niimura Y."/>
            <person name="Huang Z."/>
            <person name="Li C."/>
            <person name="White S."/>
            <person name="Xiong Z."/>
            <person name="Fang D."/>
            <person name="Wang B."/>
            <person name="Ming Y."/>
            <person name="Chen Y."/>
            <person name="Zheng Y."/>
            <person name="Kuraku S."/>
            <person name="Pignatelli M."/>
            <person name="Herrero J."/>
            <person name="Beal K."/>
            <person name="Nozawa M."/>
            <person name="Li Q."/>
            <person name="Wang J."/>
            <person name="Zhang H."/>
            <person name="Yu L."/>
            <person name="Shigenobu S."/>
            <person name="Wang J."/>
            <person name="Liu J."/>
            <person name="Flicek P."/>
            <person name="Searle S."/>
            <person name="Wang J."/>
            <person name="Kuratani S."/>
            <person name="Yin Y."/>
            <person name="Aken B."/>
            <person name="Zhang G."/>
            <person name="Irie N."/>
        </authorList>
    </citation>
    <scope>NUCLEOTIDE SEQUENCE [LARGE SCALE GENOMIC DNA]</scope>
</reference>
<dbReference type="EMBL" id="KB560900">
    <property type="protein sequence ID" value="EMP28773.1"/>
    <property type="molecule type" value="Genomic_DNA"/>
</dbReference>
<dbReference type="Proteomes" id="UP000031443">
    <property type="component" value="Unassembled WGS sequence"/>
</dbReference>
<evidence type="ECO:0000313" key="1">
    <source>
        <dbReference type="EMBL" id="EMP28773.1"/>
    </source>
</evidence>
<sequence>MAPSRSIQWALLEPGSLEVQIMRFLYENHLHRNFPASTMYTVAQPPVRFCYPSNDSTPTTYMFLHCNSDLNANTNWMHSGQKFKLQQLTCSISEMDTNCSILRQSDPDLWFGPNSS</sequence>
<proteinExistence type="predicted"/>